<reference evidence="1" key="1">
    <citation type="journal article" date="2021" name="New Phytol.">
        <title>Evolutionary innovations through gain and loss of genes in the ectomycorrhizal Boletales.</title>
        <authorList>
            <person name="Wu G."/>
            <person name="Miyauchi S."/>
            <person name="Morin E."/>
            <person name="Kuo A."/>
            <person name="Drula E."/>
            <person name="Varga T."/>
            <person name="Kohler A."/>
            <person name="Feng B."/>
            <person name="Cao Y."/>
            <person name="Lipzen A."/>
            <person name="Daum C."/>
            <person name="Hundley H."/>
            <person name="Pangilinan J."/>
            <person name="Johnson J."/>
            <person name="Barry K."/>
            <person name="LaButti K."/>
            <person name="Ng V."/>
            <person name="Ahrendt S."/>
            <person name="Min B."/>
            <person name="Choi I.G."/>
            <person name="Park H."/>
            <person name="Plett J.M."/>
            <person name="Magnuson J."/>
            <person name="Spatafora J.W."/>
            <person name="Nagy L.G."/>
            <person name="Henrissat B."/>
            <person name="Grigoriev I.V."/>
            <person name="Yang Z.L."/>
            <person name="Xu J."/>
            <person name="Martin F.M."/>
        </authorList>
    </citation>
    <scope>NUCLEOTIDE SEQUENCE</scope>
    <source>
        <strain evidence="1">ATCC 28755</strain>
    </source>
</reference>
<organism evidence="1 2">
    <name type="scientific">Hygrophoropsis aurantiaca</name>
    <dbReference type="NCBI Taxonomy" id="72124"/>
    <lineage>
        <taxon>Eukaryota</taxon>
        <taxon>Fungi</taxon>
        <taxon>Dikarya</taxon>
        <taxon>Basidiomycota</taxon>
        <taxon>Agaricomycotina</taxon>
        <taxon>Agaricomycetes</taxon>
        <taxon>Agaricomycetidae</taxon>
        <taxon>Boletales</taxon>
        <taxon>Coniophorineae</taxon>
        <taxon>Hygrophoropsidaceae</taxon>
        <taxon>Hygrophoropsis</taxon>
    </lineage>
</organism>
<keyword evidence="2" id="KW-1185">Reference proteome</keyword>
<gene>
    <name evidence="1" type="ORF">BJ138DRAFT_1235411</name>
</gene>
<name>A0ACB7ZUK6_9AGAM</name>
<proteinExistence type="predicted"/>
<sequence>MSSQPLRRSPRTSPKSDAMDVSDHELPQKKGTCKWTEEDEAALIRYVAENKPKGGDGLNFPKSFFNAAADAMPKPTIGLVKTGPACKTKFTKLRATYNIVLQITQRSGGSYSLERGADIQAADEVAWKSFVQKKATLSTSAEFQKFRNKGWIHFRAMQELIPSKGKGSNVHRAGFSTPPSQNDPNNTGGVESLNPEDATDEISNMLDQSQITPSNIPKSSTPASSSLASGSKRKFDDADNDSLSGMRPPSSVGTDASSTTKHRRLTAPVALNRVGDELTQLNVNFQRNTDTMSVNMNNLFQSIPARQTNTSASSRRNDAVQLLIEKEKPWVGDDKTLALMDLIKNDVGHADMYMTMRDDDNQGLRHKWIQRRLAELGFTVKLPEDSEPQAES</sequence>
<dbReference type="Proteomes" id="UP000790377">
    <property type="component" value="Unassembled WGS sequence"/>
</dbReference>
<evidence type="ECO:0000313" key="1">
    <source>
        <dbReference type="EMBL" id="KAH7904730.1"/>
    </source>
</evidence>
<evidence type="ECO:0000313" key="2">
    <source>
        <dbReference type="Proteomes" id="UP000790377"/>
    </source>
</evidence>
<protein>
    <submittedName>
        <fullName evidence="1">Uncharacterized protein</fullName>
    </submittedName>
</protein>
<accession>A0ACB7ZUK6</accession>
<comment type="caution">
    <text evidence="1">The sequence shown here is derived from an EMBL/GenBank/DDBJ whole genome shotgun (WGS) entry which is preliminary data.</text>
</comment>
<dbReference type="EMBL" id="MU268378">
    <property type="protein sequence ID" value="KAH7904730.1"/>
    <property type="molecule type" value="Genomic_DNA"/>
</dbReference>